<evidence type="ECO:0000313" key="2">
    <source>
        <dbReference type="Proteomes" id="UP000708208"/>
    </source>
</evidence>
<accession>A0A8J2KSG4</accession>
<dbReference type="Proteomes" id="UP000708208">
    <property type="component" value="Unassembled WGS sequence"/>
</dbReference>
<evidence type="ECO:0008006" key="3">
    <source>
        <dbReference type="Google" id="ProtNLM"/>
    </source>
</evidence>
<gene>
    <name evidence="1" type="ORF">AFUS01_LOCUS19948</name>
</gene>
<dbReference type="PANTHER" id="PTHR46455">
    <property type="entry name" value="SET AND MYND DOMAIN CONTAINING, ARTHROPOD-SPECIFIC, MEMBER 4, ISOFORM A"/>
    <property type="match status" value="1"/>
</dbReference>
<organism evidence="1 2">
    <name type="scientific">Allacma fusca</name>
    <dbReference type="NCBI Taxonomy" id="39272"/>
    <lineage>
        <taxon>Eukaryota</taxon>
        <taxon>Metazoa</taxon>
        <taxon>Ecdysozoa</taxon>
        <taxon>Arthropoda</taxon>
        <taxon>Hexapoda</taxon>
        <taxon>Collembola</taxon>
        <taxon>Symphypleona</taxon>
        <taxon>Sminthuridae</taxon>
        <taxon>Allacma</taxon>
    </lineage>
</organism>
<dbReference type="InterPro" id="IPR053010">
    <property type="entry name" value="SET_SmydA-8"/>
</dbReference>
<sequence length="625" mass="72348">MMPKFKAAFTIGSELSVYREDDYFREEMGDRLRPNSDICSVSNYEISEDSETEVSYCRSSCGLEAGQIIFSEKESMVYLPNLPTSTVTPVCINCGKVLEVAVRGWKDQNTCIICHWPSCENGCDFEDGIVRNSHTSMECSTLYSAGCIGFIWNGDPTMYLYLWVVRFALLKVQEPKLFESLMHRNFPLDTLPQASFNSDEIVDVATHWFPTIADIICHEELVKIGQIVLWKIKPFVGQGDLMNEVQPMILETSFAHSCHPNLRRYSQTDPYKWVVMRPVKQGDLLTFSYDVASVFSPKSERMKRLFDCYNFWCTCSRCIDDTEFGTYFSLFPCWSPACSDKVLPGNAKVDLHPSIWQPVSFIHSNRRGRERYYCSSCKNAYTPQQLRDFQIDFQSRVYRSRNSLFYLNAILKTENRLRRLHSTNYMFFEAAWNVLDLLTKTEDIKDICFLEEAHYTDYVLTAECVHFVVKRFCPELFSLENTANNNYMFRVIALIRLAVLTEDLRCGSETLVQVERRLKDIYEACNQEPRILSTVSKCQLFLKSGDKLQAGSFEFVEHHGVKMFVTAIEEYLVKKTVIFKLRRLANKEKHITSLCTLHFVQDSDSLSSRPCQFILISAKLDRIPK</sequence>
<dbReference type="PANTHER" id="PTHR46455:SF5">
    <property type="entry name" value="SET AND MYND DOMAIN CONTAINING, ARTHROPOD-SPECIFIC, MEMBER 4, ISOFORM A"/>
    <property type="match status" value="1"/>
</dbReference>
<reference evidence="1" key="1">
    <citation type="submission" date="2021-06" db="EMBL/GenBank/DDBJ databases">
        <authorList>
            <person name="Hodson N. C."/>
            <person name="Mongue J. A."/>
            <person name="Jaron S. K."/>
        </authorList>
    </citation>
    <scope>NUCLEOTIDE SEQUENCE</scope>
</reference>
<comment type="caution">
    <text evidence="1">The sequence shown here is derived from an EMBL/GenBank/DDBJ whole genome shotgun (WGS) entry which is preliminary data.</text>
</comment>
<dbReference type="AlphaFoldDB" id="A0A8J2KSG4"/>
<dbReference type="EMBL" id="CAJVCH010210733">
    <property type="protein sequence ID" value="CAG7731350.1"/>
    <property type="molecule type" value="Genomic_DNA"/>
</dbReference>
<name>A0A8J2KSG4_9HEXA</name>
<dbReference type="OrthoDB" id="5952526at2759"/>
<proteinExistence type="predicted"/>
<keyword evidence="2" id="KW-1185">Reference proteome</keyword>
<protein>
    <recommendedName>
        <fullName evidence="3">SET domain-containing protein</fullName>
    </recommendedName>
</protein>
<evidence type="ECO:0000313" key="1">
    <source>
        <dbReference type="EMBL" id="CAG7731350.1"/>
    </source>
</evidence>